<reference evidence="2" key="1">
    <citation type="submission" date="2023-08" db="EMBL/GenBank/DDBJ databases">
        <authorList>
            <person name="Chen Y."/>
            <person name="Shah S."/>
            <person name="Dougan E. K."/>
            <person name="Thang M."/>
            <person name="Chan C."/>
        </authorList>
    </citation>
    <scope>NUCLEOTIDE SEQUENCE</scope>
</reference>
<feature type="compositionally biased region" description="Low complexity" evidence="1">
    <location>
        <begin position="75"/>
        <end position="87"/>
    </location>
</feature>
<proteinExistence type="predicted"/>
<dbReference type="EMBL" id="CAUJNA010003373">
    <property type="protein sequence ID" value="CAJ1400504.1"/>
    <property type="molecule type" value="Genomic_DNA"/>
</dbReference>
<comment type="caution">
    <text evidence="2">The sequence shown here is derived from an EMBL/GenBank/DDBJ whole genome shotgun (WGS) entry which is preliminary data.</text>
</comment>
<sequence>MGASQALDHPEAQRNQGRIFLSGEDVQEDLPGVGAAVTFFLYQDPNGLGAMNVRPDTTAAPKGQYRPQGRPTGKAAPAPAHHVPVGPYRGGYAPGGPS</sequence>
<gene>
    <name evidence="2" type="ORF">EVOR1521_LOCUS23828</name>
</gene>
<accession>A0AA36NC28</accession>
<organism evidence="2 3">
    <name type="scientific">Effrenium voratum</name>
    <dbReference type="NCBI Taxonomy" id="2562239"/>
    <lineage>
        <taxon>Eukaryota</taxon>
        <taxon>Sar</taxon>
        <taxon>Alveolata</taxon>
        <taxon>Dinophyceae</taxon>
        <taxon>Suessiales</taxon>
        <taxon>Symbiodiniaceae</taxon>
        <taxon>Effrenium</taxon>
    </lineage>
</organism>
<evidence type="ECO:0000313" key="2">
    <source>
        <dbReference type="EMBL" id="CAJ1400504.1"/>
    </source>
</evidence>
<feature type="region of interest" description="Disordered" evidence="1">
    <location>
        <begin position="52"/>
        <end position="98"/>
    </location>
</feature>
<dbReference type="AlphaFoldDB" id="A0AA36NC28"/>
<evidence type="ECO:0000256" key="1">
    <source>
        <dbReference type="SAM" id="MobiDB-lite"/>
    </source>
</evidence>
<name>A0AA36NC28_9DINO</name>
<keyword evidence="3" id="KW-1185">Reference proteome</keyword>
<dbReference type="Proteomes" id="UP001178507">
    <property type="component" value="Unassembled WGS sequence"/>
</dbReference>
<evidence type="ECO:0000313" key="3">
    <source>
        <dbReference type="Proteomes" id="UP001178507"/>
    </source>
</evidence>
<feature type="compositionally biased region" description="Gly residues" evidence="1">
    <location>
        <begin position="88"/>
        <end position="98"/>
    </location>
</feature>
<protein>
    <submittedName>
        <fullName evidence="2">Uncharacterized protein</fullName>
    </submittedName>
</protein>